<dbReference type="AlphaFoldDB" id="S7PWB6"/>
<reference evidence="1 2" key="1">
    <citation type="journal article" date="2012" name="Science">
        <title>The Paleozoic origin of enzymatic lignin decomposition reconstructed from 31 fungal genomes.</title>
        <authorList>
            <person name="Floudas D."/>
            <person name="Binder M."/>
            <person name="Riley R."/>
            <person name="Barry K."/>
            <person name="Blanchette R.A."/>
            <person name="Henrissat B."/>
            <person name="Martinez A.T."/>
            <person name="Otillar R."/>
            <person name="Spatafora J.W."/>
            <person name="Yadav J.S."/>
            <person name="Aerts A."/>
            <person name="Benoit I."/>
            <person name="Boyd A."/>
            <person name="Carlson A."/>
            <person name="Copeland A."/>
            <person name="Coutinho P.M."/>
            <person name="de Vries R.P."/>
            <person name="Ferreira P."/>
            <person name="Findley K."/>
            <person name="Foster B."/>
            <person name="Gaskell J."/>
            <person name="Glotzer D."/>
            <person name="Gorecki P."/>
            <person name="Heitman J."/>
            <person name="Hesse C."/>
            <person name="Hori C."/>
            <person name="Igarashi K."/>
            <person name="Jurgens J.A."/>
            <person name="Kallen N."/>
            <person name="Kersten P."/>
            <person name="Kohler A."/>
            <person name="Kuees U."/>
            <person name="Kumar T.K.A."/>
            <person name="Kuo A."/>
            <person name="LaButti K."/>
            <person name="Larrondo L.F."/>
            <person name="Lindquist E."/>
            <person name="Ling A."/>
            <person name="Lombard V."/>
            <person name="Lucas S."/>
            <person name="Lundell T."/>
            <person name="Martin R."/>
            <person name="McLaughlin D.J."/>
            <person name="Morgenstern I."/>
            <person name="Morin E."/>
            <person name="Murat C."/>
            <person name="Nagy L.G."/>
            <person name="Nolan M."/>
            <person name="Ohm R.A."/>
            <person name="Patyshakuliyeva A."/>
            <person name="Rokas A."/>
            <person name="Ruiz-Duenas F.J."/>
            <person name="Sabat G."/>
            <person name="Salamov A."/>
            <person name="Samejima M."/>
            <person name="Schmutz J."/>
            <person name="Slot J.C."/>
            <person name="St John F."/>
            <person name="Stenlid J."/>
            <person name="Sun H."/>
            <person name="Sun S."/>
            <person name="Syed K."/>
            <person name="Tsang A."/>
            <person name="Wiebenga A."/>
            <person name="Young D."/>
            <person name="Pisabarro A."/>
            <person name="Eastwood D.C."/>
            <person name="Martin F."/>
            <person name="Cullen D."/>
            <person name="Grigoriev I.V."/>
            <person name="Hibbett D.S."/>
        </authorList>
    </citation>
    <scope>NUCLEOTIDE SEQUENCE [LARGE SCALE GENOMIC DNA]</scope>
    <source>
        <strain evidence="1 2">ATCC 11539</strain>
    </source>
</reference>
<dbReference type="KEGG" id="gtr:GLOTRDRAFT_101372"/>
<dbReference type="RefSeq" id="XP_007869789.1">
    <property type="nucleotide sequence ID" value="XM_007871598.1"/>
</dbReference>
<accession>S7PWB6</accession>
<organism evidence="1 2">
    <name type="scientific">Gloeophyllum trabeum (strain ATCC 11539 / FP-39264 / Madison 617)</name>
    <name type="common">Brown rot fungus</name>
    <dbReference type="NCBI Taxonomy" id="670483"/>
    <lineage>
        <taxon>Eukaryota</taxon>
        <taxon>Fungi</taxon>
        <taxon>Dikarya</taxon>
        <taxon>Basidiomycota</taxon>
        <taxon>Agaricomycotina</taxon>
        <taxon>Agaricomycetes</taxon>
        <taxon>Gloeophyllales</taxon>
        <taxon>Gloeophyllaceae</taxon>
        <taxon>Gloeophyllum</taxon>
    </lineage>
</organism>
<gene>
    <name evidence="1" type="ORF">GLOTRDRAFT_101372</name>
</gene>
<dbReference type="HOGENOM" id="CLU_2960984_0_0_1"/>
<sequence>MALTQPPPSPCTSTLAGTFSLIPAIPRLRRTPGLPQSLLTTPHESQSYLGWSESEMLAA</sequence>
<evidence type="ECO:0000313" key="2">
    <source>
        <dbReference type="Proteomes" id="UP000030669"/>
    </source>
</evidence>
<keyword evidence="2" id="KW-1185">Reference proteome</keyword>
<evidence type="ECO:0000313" key="1">
    <source>
        <dbReference type="EMBL" id="EPQ51916.1"/>
    </source>
</evidence>
<dbReference type="EMBL" id="KB469309">
    <property type="protein sequence ID" value="EPQ51916.1"/>
    <property type="molecule type" value="Genomic_DNA"/>
</dbReference>
<dbReference type="Proteomes" id="UP000030669">
    <property type="component" value="Unassembled WGS sequence"/>
</dbReference>
<dbReference type="GeneID" id="19298425"/>
<protein>
    <submittedName>
        <fullName evidence="1">Uncharacterized protein</fullName>
    </submittedName>
</protein>
<name>S7PWB6_GLOTA</name>
<proteinExistence type="predicted"/>